<feature type="transmembrane region" description="Helical" evidence="12">
    <location>
        <begin position="263"/>
        <end position="286"/>
    </location>
</feature>
<evidence type="ECO:0000256" key="3">
    <source>
        <dbReference type="ARBA" id="ARBA00005985"/>
    </source>
</evidence>
<dbReference type="FunFam" id="1.20.120.1780:FF:000001">
    <property type="entry name" value="4-hydroxybenzoate octaprenyltransferase"/>
    <property type="match status" value="1"/>
</dbReference>
<accession>A0A518FWR8</accession>
<evidence type="ECO:0000256" key="6">
    <source>
        <dbReference type="ARBA" id="ARBA00022679"/>
    </source>
</evidence>
<keyword evidence="9 12" id="KW-1133">Transmembrane helix</keyword>
<dbReference type="PANTHER" id="PTHR11048:SF28">
    <property type="entry name" value="4-HYDROXYBENZOATE POLYPRENYLTRANSFERASE, MITOCHONDRIAL"/>
    <property type="match status" value="1"/>
</dbReference>
<dbReference type="EMBL" id="CP036317">
    <property type="protein sequence ID" value="QDV20835.1"/>
    <property type="molecule type" value="Genomic_DNA"/>
</dbReference>
<keyword evidence="10 12" id="KW-0472">Membrane</keyword>
<dbReference type="Gene3D" id="1.10.357.140">
    <property type="entry name" value="UbiA prenyltransferase"/>
    <property type="match status" value="1"/>
</dbReference>
<proteinExistence type="inferred from homology"/>
<keyword evidence="7" id="KW-0831">Ubiquinone biosynthesis</keyword>
<dbReference type="GO" id="GO:0008412">
    <property type="term" value="F:4-hydroxybenzoate polyprenyltransferase activity"/>
    <property type="evidence" value="ECO:0007669"/>
    <property type="project" value="UniProtKB-EC"/>
</dbReference>
<feature type="transmembrane region" description="Helical" evidence="12">
    <location>
        <begin position="137"/>
        <end position="156"/>
    </location>
</feature>
<feature type="transmembrane region" description="Helical" evidence="12">
    <location>
        <begin position="44"/>
        <end position="63"/>
    </location>
</feature>
<keyword evidence="5" id="KW-0997">Cell inner membrane</keyword>
<reference evidence="13 14" key="1">
    <citation type="submission" date="2019-02" db="EMBL/GenBank/DDBJ databases">
        <title>Deep-cultivation of Planctomycetes and their phenomic and genomic characterization uncovers novel biology.</title>
        <authorList>
            <person name="Wiegand S."/>
            <person name="Jogler M."/>
            <person name="Boedeker C."/>
            <person name="Pinto D."/>
            <person name="Vollmers J."/>
            <person name="Rivas-Marin E."/>
            <person name="Kohn T."/>
            <person name="Peeters S.H."/>
            <person name="Heuer A."/>
            <person name="Rast P."/>
            <person name="Oberbeckmann S."/>
            <person name="Bunk B."/>
            <person name="Jeske O."/>
            <person name="Meyerdierks A."/>
            <person name="Storesund J.E."/>
            <person name="Kallscheuer N."/>
            <person name="Luecker S."/>
            <person name="Lage O.M."/>
            <person name="Pohl T."/>
            <person name="Merkel B.J."/>
            <person name="Hornburger P."/>
            <person name="Mueller R.-W."/>
            <person name="Bruemmer F."/>
            <person name="Labrenz M."/>
            <person name="Spormann A.M."/>
            <person name="Op den Camp H."/>
            <person name="Overmann J."/>
            <person name="Amann R."/>
            <person name="Jetten M.S.M."/>
            <person name="Mascher T."/>
            <person name="Medema M.H."/>
            <person name="Devos D.P."/>
            <person name="Kaster A.-K."/>
            <person name="Ovreas L."/>
            <person name="Rohde M."/>
            <person name="Galperin M.Y."/>
            <person name="Jogler C."/>
        </authorList>
    </citation>
    <scope>NUCLEOTIDE SEQUENCE [LARGE SCALE GENOMIC DNA]</scope>
    <source>
        <strain evidence="13 14">Pan153</strain>
    </source>
</reference>
<dbReference type="PANTHER" id="PTHR11048">
    <property type="entry name" value="PRENYLTRANSFERASES"/>
    <property type="match status" value="1"/>
</dbReference>
<evidence type="ECO:0000256" key="7">
    <source>
        <dbReference type="ARBA" id="ARBA00022688"/>
    </source>
</evidence>
<evidence type="ECO:0000256" key="2">
    <source>
        <dbReference type="ARBA" id="ARBA00004141"/>
    </source>
</evidence>
<evidence type="ECO:0000256" key="5">
    <source>
        <dbReference type="ARBA" id="ARBA00022519"/>
    </source>
</evidence>
<feature type="transmembrane region" description="Helical" evidence="12">
    <location>
        <begin position="112"/>
        <end position="130"/>
    </location>
</feature>
<dbReference type="InterPro" id="IPR039653">
    <property type="entry name" value="Prenyltransferase"/>
</dbReference>
<dbReference type="Proteomes" id="UP000320839">
    <property type="component" value="Chromosome"/>
</dbReference>
<evidence type="ECO:0000256" key="4">
    <source>
        <dbReference type="ARBA" id="ARBA00022475"/>
    </source>
</evidence>
<dbReference type="CDD" id="cd13959">
    <property type="entry name" value="PT_UbiA_COQ2"/>
    <property type="match status" value="1"/>
</dbReference>
<evidence type="ECO:0000256" key="12">
    <source>
        <dbReference type="SAM" id="Phobius"/>
    </source>
</evidence>
<evidence type="ECO:0000256" key="8">
    <source>
        <dbReference type="ARBA" id="ARBA00022692"/>
    </source>
</evidence>
<comment type="cofactor">
    <cofactor evidence="1">
        <name>Mg(2+)</name>
        <dbReference type="ChEBI" id="CHEBI:18420"/>
    </cofactor>
</comment>
<comment type="subcellular location">
    <subcellularLocation>
        <location evidence="2">Membrane</location>
        <topology evidence="2">Multi-pass membrane protein</topology>
    </subcellularLocation>
</comment>
<evidence type="ECO:0000256" key="11">
    <source>
        <dbReference type="ARBA" id="ARBA00034524"/>
    </source>
</evidence>
<name>A0A518FWR8_9PLAN</name>
<evidence type="ECO:0000313" key="13">
    <source>
        <dbReference type="EMBL" id="QDV20835.1"/>
    </source>
</evidence>
<sequence length="287" mass="32420">MLARLRLMLELIRFSHTIFALPFALLSAVLAWRGRTVRWQELVGILLCMLFARSAAMAFNRLVDRDIDAQNPRTEGRHLPAGLISVHAVTIFTVLTSLAFIASTLLFLPNRWPLYLSVPVLLFLLGYSYAKRFTIWCHYWLSTALMLSPLAAWIAIRGSLSLEPVLLGAVVFFWVGGFDIIYACQDVHFDQDKRLSSIPSRWGIKKALRFAMFSHFMTVVCLFSLWYVAALGIPFLIAVFAVAGLLLYEHLLVNPEDLGRVNLAFFHVNAVISIGLFFVGLIDVWLA</sequence>
<keyword evidence="4" id="KW-1003">Cell membrane</keyword>
<keyword evidence="8 12" id="KW-0812">Transmembrane</keyword>
<dbReference type="InterPro" id="IPR044878">
    <property type="entry name" value="UbiA_sf"/>
</dbReference>
<comment type="similarity">
    <text evidence="3">Belongs to the UbiA prenyltransferase family.</text>
</comment>
<organism evidence="13 14">
    <name type="scientific">Gimesia panareensis</name>
    <dbReference type="NCBI Taxonomy" id="2527978"/>
    <lineage>
        <taxon>Bacteria</taxon>
        <taxon>Pseudomonadati</taxon>
        <taxon>Planctomycetota</taxon>
        <taxon>Planctomycetia</taxon>
        <taxon>Planctomycetales</taxon>
        <taxon>Planctomycetaceae</taxon>
        <taxon>Gimesia</taxon>
    </lineage>
</organism>
<evidence type="ECO:0000313" key="14">
    <source>
        <dbReference type="Proteomes" id="UP000320839"/>
    </source>
</evidence>
<gene>
    <name evidence="13" type="ORF">Pan153_55140</name>
</gene>
<feature type="transmembrane region" description="Helical" evidence="12">
    <location>
        <begin position="162"/>
        <end position="184"/>
    </location>
</feature>
<dbReference type="EC" id="2.5.1.39" evidence="11"/>
<dbReference type="GO" id="GO:0006744">
    <property type="term" value="P:ubiquinone biosynthetic process"/>
    <property type="evidence" value="ECO:0007669"/>
    <property type="project" value="UniProtKB-KW"/>
</dbReference>
<dbReference type="RefSeq" id="WP_145459344.1">
    <property type="nucleotide sequence ID" value="NZ_CP036317.1"/>
</dbReference>
<evidence type="ECO:0000256" key="9">
    <source>
        <dbReference type="ARBA" id="ARBA00022989"/>
    </source>
</evidence>
<feature type="transmembrane region" description="Helical" evidence="12">
    <location>
        <begin position="12"/>
        <end position="32"/>
    </location>
</feature>
<evidence type="ECO:0000256" key="1">
    <source>
        <dbReference type="ARBA" id="ARBA00001946"/>
    </source>
</evidence>
<keyword evidence="6 13" id="KW-0808">Transferase</keyword>
<dbReference type="GO" id="GO:0005886">
    <property type="term" value="C:plasma membrane"/>
    <property type="evidence" value="ECO:0007669"/>
    <property type="project" value="TreeGrafter"/>
</dbReference>
<dbReference type="NCBIfam" id="TIGR01475">
    <property type="entry name" value="ubiA_other"/>
    <property type="match status" value="1"/>
</dbReference>
<dbReference type="FunFam" id="1.10.357.140:FF:000008">
    <property type="entry name" value="4-hydroxybenzoate octaprenyltransferase"/>
    <property type="match status" value="1"/>
</dbReference>
<evidence type="ECO:0000256" key="10">
    <source>
        <dbReference type="ARBA" id="ARBA00023136"/>
    </source>
</evidence>
<dbReference type="AlphaFoldDB" id="A0A518FWR8"/>
<dbReference type="Pfam" id="PF01040">
    <property type="entry name" value="UbiA"/>
    <property type="match status" value="1"/>
</dbReference>
<dbReference type="OrthoDB" id="9782418at2"/>
<feature type="transmembrane region" description="Helical" evidence="12">
    <location>
        <begin position="84"/>
        <end position="106"/>
    </location>
</feature>
<protein>
    <recommendedName>
        <fullName evidence="11">4-hydroxybenzoate polyprenyltransferase</fullName>
        <ecNumber evidence="11">2.5.1.39</ecNumber>
    </recommendedName>
</protein>
<dbReference type="InterPro" id="IPR006371">
    <property type="entry name" value="Polyprenyltransferase_UbiA-li"/>
</dbReference>
<dbReference type="Gene3D" id="1.20.120.1780">
    <property type="entry name" value="UbiA prenyltransferase"/>
    <property type="match status" value="1"/>
</dbReference>
<feature type="transmembrane region" description="Helical" evidence="12">
    <location>
        <begin position="233"/>
        <end position="251"/>
    </location>
</feature>
<dbReference type="InterPro" id="IPR000537">
    <property type="entry name" value="UbiA_prenyltransferase"/>
</dbReference>